<keyword evidence="2" id="KW-1185">Reference proteome</keyword>
<reference evidence="1 2" key="1">
    <citation type="submission" date="2015-11" db="EMBL/GenBank/DDBJ databases">
        <title>Expanding the genomic diversity of Burkholderia species for the development of highly accurate diagnostics.</title>
        <authorList>
            <person name="Sahl J."/>
            <person name="Keim P."/>
            <person name="Wagner D."/>
        </authorList>
    </citation>
    <scope>NUCLEOTIDE SEQUENCE [LARGE SCALE GENOMIC DNA]</scope>
    <source>
        <strain evidence="1 2">TSV85</strain>
    </source>
</reference>
<dbReference type="EMBL" id="LOWA01000011">
    <property type="protein sequence ID" value="KVE29655.1"/>
    <property type="molecule type" value="Genomic_DNA"/>
</dbReference>
<comment type="caution">
    <text evidence="1">The sequence shown here is derived from an EMBL/GenBank/DDBJ whole genome shotgun (WGS) entry which is preliminary data.</text>
</comment>
<sequence>MHAGSVEFADRFNLYEERGQRDRLELGRVGGGLTGLLYPSGPLELAQIAADWSMVVFAFDDYYCDEGPTRNNPAALAAAVSRIHRAIEAPEYIENPDDNYALAFRDIRVRLERFGPPELVYQWVDAVKGWYLLEVFKVSNVARGIKPSLSDGANLRLQCGGGFGYIGLIPIVRQIAIAPRTLANRRVRALSEMANMIVNWGGEVYSYFKEAHRAYDDHNMIDVVRNAYQCSTEDAQRLSNQHYEQIVQRFITLRQEVLASSDDPALTSYLDALVDYAGGGLYWCQTTLRHIFRDTFTDSGKTYEHDGFTDTPGEATDELLPVPSLAWWWQLDGAQ</sequence>
<evidence type="ECO:0000313" key="2">
    <source>
        <dbReference type="Proteomes" id="UP000062788"/>
    </source>
</evidence>
<dbReference type="AlphaFoldDB" id="A0A103E772"/>
<dbReference type="Proteomes" id="UP000062788">
    <property type="component" value="Unassembled WGS sequence"/>
</dbReference>
<accession>A0A103E772</accession>
<dbReference type="InterPro" id="IPR008949">
    <property type="entry name" value="Isoprenoid_synthase_dom_sf"/>
</dbReference>
<proteinExistence type="predicted"/>
<evidence type="ECO:0008006" key="3">
    <source>
        <dbReference type="Google" id="ProtNLM"/>
    </source>
</evidence>
<dbReference type="SUPFAM" id="SSF48576">
    <property type="entry name" value="Terpenoid synthases"/>
    <property type="match status" value="1"/>
</dbReference>
<gene>
    <name evidence="1" type="ORF">WS67_00005</name>
</gene>
<dbReference type="Pfam" id="PF19086">
    <property type="entry name" value="Terpene_syn_C_2"/>
    <property type="match status" value="1"/>
</dbReference>
<evidence type="ECO:0000313" key="1">
    <source>
        <dbReference type="EMBL" id="KVE29655.1"/>
    </source>
</evidence>
<organism evidence="1 2">
    <name type="scientific">Burkholderia singularis</name>
    <dbReference type="NCBI Taxonomy" id="1503053"/>
    <lineage>
        <taxon>Bacteria</taxon>
        <taxon>Pseudomonadati</taxon>
        <taxon>Pseudomonadota</taxon>
        <taxon>Betaproteobacteria</taxon>
        <taxon>Burkholderiales</taxon>
        <taxon>Burkholderiaceae</taxon>
        <taxon>Burkholderia</taxon>
        <taxon>pseudomallei group</taxon>
    </lineage>
</organism>
<name>A0A103E772_9BURK</name>
<protein>
    <recommendedName>
        <fullName evidence="3">Terpene synthase</fullName>
    </recommendedName>
</protein>
<dbReference type="Gene3D" id="1.10.600.10">
    <property type="entry name" value="Farnesyl Diphosphate Synthase"/>
    <property type="match status" value="1"/>
</dbReference>